<sequence>MFTSFLYVDEDADPLYSIGVLCLNVLPAPLELHQLRKLLWRNHAVVQGLPEKGALDL</sequence>
<dbReference type="AlphaFoldDB" id="A0A212KCM5"/>
<gene>
    <name evidence="1" type="ORF">KL86CLO1_12621</name>
</gene>
<organism evidence="1">
    <name type="scientific">uncultured Eubacteriales bacterium</name>
    <dbReference type="NCBI Taxonomy" id="172733"/>
    <lineage>
        <taxon>Bacteria</taxon>
        <taxon>Bacillati</taxon>
        <taxon>Bacillota</taxon>
        <taxon>Clostridia</taxon>
        <taxon>Eubacteriales</taxon>
        <taxon>environmental samples</taxon>
    </lineage>
</organism>
<reference evidence="1" key="1">
    <citation type="submission" date="2016-04" db="EMBL/GenBank/DDBJ databases">
        <authorList>
            <person name="Evans L.H."/>
            <person name="Alamgir A."/>
            <person name="Owens N."/>
            <person name="Weber N.D."/>
            <person name="Virtaneva K."/>
            <person name="Barbian K."/>
            <person name="Babar A."/>
            <person name="Rosenke K."/>
        </authorList>
    </citation>
    <scope>NUCLEOTIDE SEQUENCE</scope>
    <source>
        <strain evidence="1">86</strain>
    </source>
</reference>
<proteinExistence type="predicted"/>
<accession>A0A212KCM5</accession>
<evidence type="ECO:0000313" key="1">
    <source>
        <dbReference type="EMBL" id="SBW09285.1"/>
    </source>
</evidence>
<dbReference type="EMBL" id="FLUN01000001">
    <property type="protein sequence ID" value="SBW09285.1"/>
    <property type="molecule type" value="Genomic_DNA"/>
</dbReference>
<protein>
    <submittedName>
        <fullName evidence="1">Uncharacterized protein</fullName>
    </submittedName>
</protein>
<name>A0A212KCM5_9FIRM</name>